<keyword evidence="3" id="KW-1185">Reference proteome</keyword>
<sequence>MKFFAVLLMTTHVCFIYASKVDELCHKECGQMDLGCFETIPTTPKNWKIPALRMNTVAYCVPTDADNEIICYSMACISRKKRE</sequence>
<feature type="chain" id="PRO_5043350159" evidence="1">
    <location>
        <begin position="19"/>
        <end position="83"/>
    </location>
</feature>
<protein>
    <submittedName>
        <fullName evidence="2">Uncharacterized protein</fullName>
    </submittedName>
</protein>
<evidence type="ECO:0000256" key="1">
    <source>
        <dbReference type="SAM" id="SignalP"/>
    </source>
</evidence>
<evidence type="ECO:0000313" key="2">
    <source>
        <dbReference type="EMBL" id="KAH0549084.1"/>
    </source>
</evidence>
<accession>A0AAV7IFA0</accession>
<feature type="signal peptide" evidence="1">
    <location>
        <begin position="1"/>
        <end position="18"/>
    </location>
</feature>
<organism evidence="2 3">
    <name type="scientific">Cotesia glomerata</name>
    <name type="common">Lepidopteran parasitic wasp</name>
    <name type="synonym">Apanteles glomeratus</name>
    <dbReference type="NCBI Taxonomy" id="32391"/>
    <lineage>
        <taxon>Eukaryota</taxon>
        <taxon>Metazoa</taxon>
        <taxon>Ecdysozoa</taxon>
        <taxon>Arthropoda</taxon>
        <taxon>Hexapoda</taxon>
        <taxon>Insecta</taxon>
        <taxon>Pterygota</taxon>
        <taxon>Neoptera</taxon>
        <taxon>Endopterygota</taxon>
        <taxon>Hymenoptera</taxon>
        <taxon>Apocrita</taxon>
        <taxon>Ichneumonoidea</taxon>
        <taxon>Braconidae</taxon>
        <taxon>Microgastrinae</taxon>
        <taxon>Cotesia</taxon>
    </lineage>
</organism>
<keyword evidence="1" id="KW-0732">Signal</keyword>
<gene>
    <name evidence="2" type="ORF">KQX54_005924</name>
</gene>
<dbReference type="AlphaFoldDB" id="A0AAV7IFA0"/>
<name>A0AAV7IFA0_COTGL</name>
<dbReference type="EMBL" id="JAHXZJ010001864">
    <property type="protein sequence ID" value="KAH0549084.1"/>
    <property type="molecule type" value="Genomic_DNA"/>
</dbReference>
<proteinExistence type="predicted"/>
<reference evidence="2 3" key="1">
    <citation type="journal article" date="2021" name="J. Hered.">
        <title>A chromosome-level genome assembly of the parasitoid wasp, Cotesia glomerata (Hymenoptera: Braconidae).</title>
        <authorList>
            <person name="Pinto B.J."/>
            <person name="Weis J.J."/>
            <person name="Gamble T."/>
            <person name="Ode P.J."/>
            <person name="Paul R."/>
            <person name="Zaspel J.M."/>
        </authorList>
    </citation>
    <scope>NUCLEOTIDE SEQUENCE [LARGE SCALE GENOMIC DNA]</scope>
    <source>
        <strain evidence="2">CgM1</strain>
    </source>
</reference>
<evidence type="ECO:0000313" key="3">
    <source>
        <dbReference type="Proteomes" id="UP000826195"/>
    </source>
</evidence>
<dbReference type="Proteomes" id="UP000826195">
    <property type="component" value="Unassembled WGS sequence"/>
</dbReference>
<comment type="caution">
    <text evidence="2">The sequence shown here is derived from an EMBL/GenBank/DDBJ whole genome shotgun (WGS) entry which is preliminary data.</text>
</comment>